<dbReference type="RefSeq" id="WP_035986239.1">
    <property type="nucleotide sequence ID" value="NZ_RHHS01000008.1"/>
</dbReference>
<dbReference type="AlphaFoldDB" id="A0A3M8BE37"/>
<dbReference type="Proteomes" id="UP000268829">
    <property type="component" value="Unassembled WGS sequence"/>
</dbReference>
<name>A0A3M8BE37_9BACL</name>
<gene>
    <name evidence="2" type="ORF">EDM57_02365</name>
</gene>
<evidence type="ECO:0000313" key="3">
    <source>
        <dbReference type="Proteomes" id="UP000268829"/>
    </source>
</evidence>
<accession>A0A3M8BE37</accession>
<proteinExistence type="predicted"/>
<reference evidence="2 3" key="1">
    <citation type="submission" date="2018-10" db="EMBL/GenBank/DDBJ databases">
        <title>Phylogenomics of Brevibacillus.</title>
        <authorList>
            <person name="Dunlap C."/>
        </authorList>
    </citation>
    <scope>NUCLEOTIDE SEQUENCE [LARGE SCALE GENOMIC DNA]</scope>
    <source>
        <strain evidence="2 3">DSM 100115</strain>
    </source>
</reference>
<dbReference type="OrthoDB" id="2473667at2"/>
<comment type="caution">
    <text evidence="2">The sequence shown here is derived from an EMBL/GenBank/DDBJ whole genome shotgun (WGS) entry which is preliminary data.</text>
</comment>
<evidence type="ECO:0000256" key="1">
    <source>
        <dbReference type="SAM" id="SignalP"/>
    </source>
</evidence>
<keyword evidence="3" id="KW-1185">Reference proteome</keyword>
<organism evidence="2 3">
    <name type="scientific">Brevibacillus gelatini</name>
    <dbReference type="NCBI Taxonomy" id="1655277"/>
    <lineage>
        <taxon>Bacteria</taxon>
        <taxon>Bacillati</taxon>
        <taxon>Bacillota</taxon>
        <taxon>Bacilli</taxon>
        <taxon>Bacillales</taxon>
        <taxon>Paenibacillaceae</taxon>
        <taxon>Brevibacillus</taxon>
    </lineage>
</organism>
<dbReference type="EMBL" id="RHHS01000008">
    <property type="protein sequence ID" value="RNB61217.1"/>
    <property type="molecule type" value="Genomic_DNA"/>
</dbReference>
<feature type="signal peptide" evidence="1">
    <location>
        <begin position="1"/>
        <end position="24"/>
    </location>
</feature>
<feature type="chain" id="PRO_5039113687" evidence="1">
    <location>
        <begin position="25"/>
        <end position="275"/>
    </location>
</feature>
<keyword evidence="1" id="KW-0732">Signal</keyword>
<evidence type="ECO:0000313" key="2">
    <source>
        <dbReference type="EMBL" id="RNB61217.1"/>
    </source>
</evidence>
<sequence length="275" mass="30959">MKKFYLSVLALSLSLLTFVAPSTAKQPPSWEEETTLTKKEINRIVDDIGLTEEELANFPDDVLKELLENNAKKLASNSKTVREEEFMDKNTITPQVALDGGILDLNATAFSVNSDMTGYKKFYLYGSYEWSKSPKWELTDGLSIGFPVTSKWFLPMSSRGKVQQHEYRYCYRPDNNTSAKWSCSTYTTPDDWDPGVGVGSKIDLEAMPSNNAHKGYISQYVYVEKNESGTVNVKFEYGHQTWTLGSVAFAVYPAGFAIEPASVTKVEDFGIVFRY</sequence>
<protein>
    <submittedName>
        <fullName evidence="2">Uncharacterized protein</fullName>
    </submittedName>
</protein>